<dbReference type="Proteomes" id="UP000198889">
    <property type="component" value="Unassembled WGS sequence"/>
</dbReference>
<dbReference type="GO" id="GO:0009146">
    <property type="term" value="P:purine nucleoside triphosphate catabolic process"/>
    <property type="evidence" value="ECO:0007669"/>
    <property type="project" value="UniProtKB-UniRule"/>
</dbReference>
<evidence type="ECO:0000256" key="4">
    <source>
        <dbReference type="ARBA" id="ARBA00022741"/>
    </source>
</evidence>
<dbReference type="InterPro" id="IPR029001">
    <property type="entry name" value="ITPase-like_fam"/>
</dbReference>
<dbReference type="RefSeq" id="WP_091439985.1">
    <property type="nucleotide sequence ID" value="NZ_FMTP01000003.1"/>
</dbReference>
<comment type="catalytic activity">
    <reaction evidence="9 10">
        <text>XTP + H2O = XMP + diphosphate + H(+)</text>
        <dbReference type="Rhea" id="RHEA:28610"/>
        <dbReference type="ChEBI" id="CHEBI:15377"/>
        <dbReference type="ChEBI" id="CHEBI:15378"/>
        <dbReference type="ChEBI" id="CHEBI:33019"/>
        <dbReference type="ChEBI" id="CHEBI:57464"/>
        <dbReference type="ChEBI" id="CHEBI:61314"/>
        <dbReference type="EC" id="3.6.1.66"/>
    </reaction>
</comment>
<feature type="binding site" evidence="10">
    <location>
        <begin position="203"/>
        <end position="204"/>
    </location>
    <ligand>
        <name>substrate</name>
    </ligand>
</feature>
<dbReference type="GO" id="GO:0036222">
    <property type="term" value="F:XTP diphosphatase activity"/>
    <property type="evidence" value="ECO:0007669"/>
    <property type="project" value="UniProtKB-UniRule"/>
</dbReference>
<evidence type="ECO:0000313" key="11">
    <source>
        <dbReference type="EMBL" id="SCW72781.1"/>
    </source>
</evidence>
<dbReference type="Pfam" id="PF01725">
    <property type="entry name" value="Ham1p_like"/>
    <property type="match status" value="1"/>
</dbReference>
<name>A0A1G4SUT0_9HYPH</name>
<feature type="active site" description="Proton acceptor" evidence="10">
    <location>
        <position position="78"/>
    </location>
</feature>
<accession>A0A1G4SUT0</accession>
<comment type="catalytic activity">
    <reaction evidence="10">
        <text>ITP + H2O = IMP + diphosphate + H(+)</text>
        <dbReference type="Rhea" id="RHEA:29399"/>
        <dbReference type="ChEBI" id="CHEBI:15377"/>
        <dbReference type="ChEBI" id="CHEBI:15378"/>
        <dbReference type="ChEBI" id="CHEBI:33019"/>
        <dbReference type="ChEBI" id="CHEBI:58053"/>
        <dbReference type="ChEBI" id="CHEBI:61402"/>
        <dbReference type="EC" id="3.6.1.66"/>
    </reaction>
</comment>
<evidence type="ECO:0000256" key="9">
    <source>
        <dbReference type="ARBA" id="ARBA00052017"/>
    </source>
</evidence>
<comment type="similarity">
    <text evidence="1 10">Belongs to the HAM1 NTPase family.</text>
</comment>
<keyword evidence="12" id="KW-1185">Reference proteome</keyword>
<keyword evidence="5 10" id="KW-0378">Hydrolase</keyword>
<evidence type="ECO:0000256" key="8">
    <source>
        <dbReference type="ARBA" id="ARBA00051875"/>
    </source>
</evidence>
<dbReference type="GO" id="GO:0005829">
    <property type="term" value="C:cytosol"/>
    <property type="evidence" value="ECO:0007669"/>
    <property type="project" value="TreeGrafter"/>
</dbReference>
<dbReference type="EC" id="3.6.1.66" evidence="10"/>
<evidence type="ECO:0000256" key="7">
    <source>
        <dbReference type="ARBA" id="ARBA00023080"/>
    </source>
</evidence>
<feature type="binding site" evidence="10">
    <location>
        <position position="49"/>
    </location>
    <ligand>
        <name>Mg(2+)</name>
        <dbReference type="ChEBI" id="CHEBI:18420"/>
    </ligand>
</feature>
<sequence length="221" mass="23532">MNTAPHRRLEGRIVIATHNPGKLEEMRGLLAPYGIDAVSAGELDLPEPEETGLTFTENARIKAIAAATAAGLPAFADDSGLCVDALGGAPGLYTARWAGPEKDFMAAMTRVEEELREAGAELPDLRRAHFVSALCLAWPDGHVEDFEGVVNGTLVWPPRGPAGFGYDPMFQPDGQPEDNPRTFGEMSGAEKHGLPPLGRGLSHRARAFMALAQACLGADFD</sequence>
<evidence type="ECO:0000313" key="12">
    <source>
        <dbReference type="Proteomes" id="UP000198889"/>
    </source>
</evidence>
<keyword evidence="6 10" id="KW-0460">Magnesium</keyword>
<dbReference type="InterPro" id="IPR020922">
    <property type="entry name" value="dITP/XTP_pyrophosphatase"/>
</dbReference>
<dbReference type="Gene3D" id="3.90.950.10">
    <property type="match status" value="1"/>
</dbReference>
<dbReference type="GO" id="GO:0046872">
    <property type="term" value="F:metal ion binding"/>
    <property type="evidence" value="ECO:0007669"/>
    <property type="project" value="UniProtKB-KW"/>
</dbReference>
<evidence type="ECO:0000256" key="3">
    <source>
        <dbReference type="ARBA" id="ARBA00022723"/>
    </source>
</evidence>
<proteinExistence type="inferred from homology"/>
<feature type="binding site" evidence="10">
    <location>
        <position position="78"/>
    </location>
    <ligand>
        <name>Mg(2+)</name>
        <dbReference type="ChEBI" id="CHEBI:18420"/>
    </ligand>
</feature>
<gene>
    <name evidence="11" type="ORF">SAMN05660859_2523</name>
</gene>
<dbReference type="HAMAP" id="MF_01405">
    <property type="entry name" value="Non_canon_purine_NTPase"/>
    <property type="match status" value="1"/>
</dbReference>
<dbReference type="GO" id="GO:0009117">
    <property type="term" value="P:nucleotide metabolic process"/>
    <property type="evidence" value="ECO:0007669"/>
    <property type="project" value="UniProtKB-KW"/>
</dbReference>
<evidence type="ECO:0000256" key="10">
    <source>
        <dbReference type="HAMAP-Rule" id="MF_01405"/>
    </source>
</evidence>
<dbReference type="GO" id="GO:0036220">
    <property type="term" value="F:ITP diphosphatase activity"/>
    <property type="evidence" value="ECO:0007669"/>
    <property type="project" value="UniProtKB-UniRule"/>
</dbReference>
<dbReference type="GO" id="GO:0035870">
    <property type="term" value="F:dITP diphosphatase activity"/>
    <property type="evidence" value="ECO:0007669"/>
    <property type="project" value="UniProtKB-UniRule"/>
</dbReference>
<comment type="function">
    <text evidence="10">Pyrophosphatase that catalyzes the hydrolysis of nucleoside triphosphates to their monophosphate derivatives, with a high preference for the non-canonical purine nucleotides XTP (xanthosine triphosphate), dITP (deoxyinosine triphosphate) and ITP. Seems to function as a house-cleaning enzyme that removes non-canonical purine nucleotides from the nucleotide pool, thus preventing their incorporation into DNA/RNA and avoiding chromosomal lesions.</text>
</comment>
<feature type="binding site" evidence="10">
    <location>
        <begin position="17"/>
        <end position="22"/>
    </location>
    <ligand>
        <name>substrate</name>
    </ligand>
</feature>
<dbReference type="STRING" id="177413.SAMN05660859_2523"/>
<dbReference type="CDD" id="cd00515">
    <property type="entry name" value="HAM1"/>
    <property type="match status" value="1"/>
</dbReference>
<comment type="cofactor">
    <cofactor evidence="10">
        <name>Mg(2+)</name>
        <dbReference type="ChEBI" id="CHEBI:18420"/>
    </cofactor>
    <text evidence="10">Binds 1 Mg(2+) ion per subunit.</text>
</comment>
<keyword evidence="4 10" id="KW-0547">Nucleotide-binding</keyword>
<dbReference type="GO" id="GO:0000166">
    <property type="term" value="F:nucleotide binding"/>
    <property type="evidence" value="ECO:0007669"/>
    <property type="project" value="UniProtKB-KW"/>
</dbReference>
<keyword evidence="7 10" id="KW-0546">Nucleotide metabolism</keyword>
<dbReference type="SUPFAM" id="SSF52972">
    <property type="entry name" value="ITPase-like"/>
    <property type="match status" value="1"/>
</dbReference>
<keyword evidence="3 10" id="KW-0479">Metal-binding</keyword>
<dbReference type="PANTHER" id="PTHR11067:SF9">
    <property type="entry name" value="INOSINE TRIPHOSPHATE PYROPHOSPHATASE"/>
    <property type="match status" value="1"/>
</dbReference>
<evidence type="ECO:0000256" key="1">
    <source>
        <dbReference type="ARBA" id="ARBA00008023"/>
    </source>
</evidence>
<dbReference type="InterPro" id="IPR002637">
    <property type="entry name" value="RdgB/HAM1"/>
</dbReference>
<dbReference type="FunFam" id="3.90.950.10:FF:000001">
    <property type="entry name" value="dITP/XTP pyrophosphatase"/>
    <property type="match status" value="1"/>
</dbReference>
<feature type="binding site" evidence="10">
    <location>
        <position position="79"/>
    </location>
    <ligand>
        <name>substrate</name>
    </ligand>
</feature>
<comment type="catalytic activity">
    <reaction evidence="8 10">
        <text>dITP + H2O = dIMP + diphosphate + H(+)</text>
        <dbReference type="Rhea" id="RHEA:28342"/>
        <dbReference type="ChEBI" id="CHEBI:15377"/>
        <dbReference type="ChEBI" id="CHEBI:15378"/>
        <dbReference type="ChEBI" id="CHEBI:33019"/>
        <dbReference type="ChEBI" id="CHEBI:61194"/>
        <dbReference type="ChEBI" id="CHEBI:61382"/>
        <dbReference type="EC" id="3.6.1.66"/>
    </reaction>
</comment>
<protein>
    <recommendedName>
        <fullName evidence="10">dITP/XTP pyrophosphatase</fullName>
        <ecNumber evidence="10">3.6.1.66</ecNumber>
    </recommendedName>
    <alternativeName>
        <fullName evidence="10">Non-canonical purine NTP pyrophosphatase</fullName>
    </alternativeName>
    <alternativeName>
        <fullName evidence="10">Non-standard purine NTP pyrophosphatase</fullName>
    </alternativeName>
    <alternativeName>
        <fullName evidence="10">Nucleoside-triphosphate diphosphatase</fullName>
    </alternativeName>
    <alternativeName>
        <fullName evidence="10">Nucleoside-triphosphate pyrophosphatase</fullName>
        <shortName evidence="10">NTPase</shortName>
    </alternativeName>
</protein>
<reference evidence="12" key="1">
    <citation type="submission" date="2016-10" db="EMBL/GenBank/DDBJ databases">
        <authorList>
            <person name="Varghese N."/>
            <person name="Submissions S."/>
        </authorList>
    </citation>
    <scope>NUCLEOTIDE SEQUENCE [LARGE SCALE GENOMIC DNA]</scope>
    <source>
        <strain evidence="12">CGMCC 1.1761</strain>
    </source>
</reference>
<dbReference type="AlphaFoldDB" id="A0A1G4SUT0"/>
<organism evidence="11 12">
    <name type="scientific">Ancylobacter rudongensis</name>
    <dbReference type="NCBI Taxonomy" id="177413"/>
    <lineage>
        <taxon>Bacteria</taxon>
        <taxon>Pseudomonadati</taxon>
        <taxon>Pseudomonadota</taxon>
        <taxon>Alphaproteobacteria</taxon>
        <taxon>Hyphomicrobiales</taxon>
        <taxon>Xanthobacteraceae</taxon>
        <taxon>Ancylobacter</taxon>
    </lineage>
</organism>
<feature type="binding site" evidence="10">
    <location>
        <position position="191"/>
    </location>
    <ligand>
        <name>substrate</name>
    </ligand>
</feature>
<evidence type="ECO:0000256" key="2">
    <source>
        <dbReference type="ARBA" id="ARBA00011738"/>
    </source>
</evidence>
<feature type="binding site" evidence="10">
    <location>
        <begin position="164"/>
        <end position="167"/>
    </location>
    <ligand>
        <name>substrate</name>
    </ligand>
</feature>
<dbReference type="EMBL" id="FMTP01000003">
    <property type="protein sequence ID" value="SCW72781.1"/>
    <property type="molecule type" value="Genomic_DNA"/>
</dbReference>
<dbReference type="GO" id="GO:0017111">
    <property type="term" value="F:ribonucleoside triphosphate phosphatase activity"/>
    <property type="evidence" value="ECO:0007669"/>
    <property type="project" value="InterPro"/>
</dbReference>
<comment type="subunit">
    <text evidence="2 10">Homodimer.</text>
</comment>
<evidence type="ECO:0000256" key="6">
    <source>
        <dbReference type="ARBA" id="ARBA00022842"/>
    </source>
</evidence>
<evidence type="ECO:0000256" key="5">
    <source>
        <dbReference type="ARBA" id="ARBA00022801"/>
    </source>
</evidence>
<dbReference type="PANTHER" id="PTHR11067">
    <property type="entry name" value="INOSINE TRIPHOSPHATE PYROPHOSPHATASE/HAM1 PROTEIN"/>
    <property type="match status" value="1"/>
</dbReference>